<keyword evidence="4" id="KW-0676">Redox-active center</keyword>
<dbReference type="EMBL" id="CP114976">
    <property type="protein sequence ID" value="WBE25629.1"/>
    <property type="molecule type" value="Genomic_DNA"/>
</dbReference>
<dbReference type="PANTHER" id="PTHR42852:SF6">
    <property type="entry name" value="THIOL:DISULFIDE INTERCHANGE PROTEIN DSBE"/>
    <property type="match status" value="1"/>
</dbReference>
<evidence type="ECO:0000256" key="5">
    <source>
        <dbReference type="SAM" id="Phobius"/>
    </source>
</evidence>
<dbReference type="GO" id="GO:0017004">
    <property type="term" value="P:cytochrome complex assembly"/>
    <property type="evidence" value="ECO:0007669"/>
    <property type="project" value="UniProtKB-KW"/>
</dbReference>
<dbReference type="PROSITE" id="PS00194">
    <property type="entry name" value="THIOREDOXIN_1"/>
    <property type="match status" value="1"/>
</dbReference>
<dbReference type="KEGG" id="dce:O6P33_01925"/>
<feature type="transmembrane region" description="Helical" evidence="5">
    <location>
        <begin position="108"/>
        <end position="129"/>
    </location>
</feature>
<dbReference type="AlphaFoldDB" id="A0AAF0AJ36"/>
<keyword evidence="5" id="KW-0812">Transmembrane</keyword>
<sequence>MLSFNLGPIAIPMNLALLYGAFFIAWFSGWLIGRKRGTNPEAALFSMLIVGALAARGAFISQYADQYDSIVQMLDIRDGGFLLLPGIIAAVLVGIYKAWRQAALRAPLAIGVCIGLIAWGASLAVLNALQSSQAIPDISVRDIDGQPLSLQDLAGKPLVINLWATWCPPCRREMPVLAAAQAANPDIRFVFVNQGEGQALVNKFLAQQQLSLDNNLLDSGGRVGQAVGSLSLPTTLFYSADGLLKNNHLGELSHASLKHALRHISSEDQQIKLEEQP</sequence>
<feature type="transmembrane region" description="Helical" evidence="5">
    <location>
        <begin position="79"/>
        <end position="96"/>
    </location>
</feature>
<dbReference type="Proteomes" id="UP001212189">
    <property type="component" value="Chromosome"/>
</dbReference>
<gene>
    <name evidence="7" type="ORF">O6P33_01925</name>
</gene>
<keyword evidence="5" id="KW-0472">Membrane</keyword>
<dbReference type="InterPro" id="IPR017937">
    <property type="entry name" value="Thioredoxin_CS"/>
</dbReference>
<feature type="transmembrane region" description="Helical" evidence="5">
    <location>
        <begin position="42"/>
        <end position="59"/>
    </location>
</feature>
<evidence type="ECO:0000256" key="4">
    <source>
        <dbReference type="ARBA" id="ARBA00023284"/>
    </source>
</evidence>
<comment type="subcellular location">
    <subcellularLocation>
        <location evidence="1">Cell envelope</location>
    </subcellularLocation>
</comment>
<dbReference type="CDD" id="cd02966">
    <property type="entry name" value="TlpA_like_family"/>
    <property type="match status" value="1"/>
</dbReference>
<name>A0AAF0AJ36_9GAMM</name>
<dbReference type="InterPro" id="IPR050553">
    <property type="entry name" value="Thioredoxin_ResA/DsbE_sf"/>
</dbReference>
<dbReference type="InterPro" id="IPR013740">
    <property type="entry name" value="Redoxin"/>
</dbReference>
<dbReference type="RefSeq" id="WP_269818571.1">
    <property type="nucleotide sequence ID" value="NZ_CP114976.1"/>
</dbReference>
<dbReference type="InterPro" id="IPR036249">
    <property type="entry name" value="Thioredoxin-like_sf"/>
</dbReference>
<reference evidence="7 8" key="1">
    <citation type="submission" date="2022-12" db="EMBL/GenBank/DDBJ databases">
        <title>Coexistence and Characterization of a Novel Tigecycline Resistance gene tet(X) variant and blaNDM-1 in a Pseudomonas caeni Isolate of Chicken Origin.</title>
        <authorList>
            <person name="Lu X."/>
            <person name="Zhang L."/>
            <person name="Li R."/>
            <person name="Wang Z."/>
        </authorList>
    </citation>
    <scope>NUCLEOTIDE SEQUENCE [LARGE SCALE GENOMIC DNA]</scope>
    <source>
        <strain evidence="7 8">CE14</strain>
    </source>
</reference>
<keyword evidence="2" id="KW-0201">Cytochrome c-type biogenesis</keyword>
<dbReference type="PANTHER" id="PTHR42852">
    <property type="entry name" value="THIOL:DISULFIDE INTERCHANGE PROTEIN DSBE"/>
    <property type="match status" value="1"/>
</dbReference>
<feature type="transmembrane region" description="Helical" evidence="5">
    <location>
        <begin position="6"/>
        <end position="30"/>
    </location>
</feature>
<dbReference type="SUPFAM" id="SSF52833">
    <property type="entry name" value="Thioredoxin-like"/>
    <property type="match status" value="1"/>
</dbReference>
<proteinExistence type="predicted"/>
<evidence type="ECO:0000313" key="7">
    <source>
        <dbReference type="EMBL" id="WBE25629.1"/>
    </source>
</evidence>
<evidence type="ECO:0000256" key="2">
    <source>
        <dbReference type="ARBA" id="ARBA00022748"/>
    </source>
</evidence>
<evidence type="ECO:0000256" key="3">
    <source>
        <dbReference type="ARBA" id="ARBA00023157"/>
    </source>
</evidence>
<evidence type="ECO:0000256" key="1">
    <source>
        <dbReference type="ARBA" id="ARBA00004196"/>
    </source>
</evidence>
<evidence type="ECO:0000259" key="6">
    <source>
        <dbReference type="PROSITE" id="PS51352"/>
    </source>
</evidence>
<dbReference type="GO" id="GO:0030313">
    <property type="term" value="C:cell envelope"/>
    <property type="evidence" value="ECO:0007669"/>
    <property type="project" value="UniProtKB-SubCell"/>
</dbReference>
<keyword evidence="8" id="KW-1185">Reference proteome</keyword>
<dbReference type="PROSITE" id="PS51352">
    <property type="entry name" value="THIOREDOXIN_2"/>
    <property type="match status" value="1"/>
</dbReference>
<keyword evidence="3" id="KW-1015">Disulfide bond</keyword>
<keyword evidence="5" id="KW-1133">Transmembrane helix</keyword>
<dbReference type="Gene3D" id="3.40.30.10">
    <property type="entry name" value="Glutaredoxin"/>
    <property type="match status" value="1"/>
</dbReference>
<feature type="domain" description="Thioredoxin" evidence="6">
    <location>
        <begin position="129"/>
        <end position="254"/>
    </location>
</feature>
<dbReference type="Pfam" id="PF08534">
    <property type="entry name" value="Redoxin"/>
    <property type="match status" value="1"/>
</dbReference>
<dbReference type="GO" id="GO:0015036">
    <property type="term" value="F:disulfide oxidoreductase activity"/>
    <property type="evidence" value="ECO:0007669"/>
    <property type="project" value="UniProtKB-ARBA"/>
</dbReference>
<protein>
    <submittedName>
        <fullName evidence="7">TlpA disulfide reductase family protein</fullName>
    </submittedName>
</protein>
<accession>A0AAF0AJ36</accession>
<organism evidence="7 8">
    <name type="scientific">Denitrificimonas caeni</name>
    <dbReference type="NCBI Taxonomy" id="521720"/>
    <lineage>
        <taxon>Bacteria</taxon>
        <taxon>Pseudomonadati</taxon>
        <taxon>Pseudomonadota</taxon>
        <taxon>Gammaproteobacteria</taxon>
        <taxon>Pseudomonadales</taxon>
        <taxon>Pseudomonadaceae</taxon>
        <taxon>Denitrificimonas</taxon>
    </lineage>
</organism>
<dbReference type="InterPro" id="IPR013766">
    <property type="entry name" value="Thioredoxin_domain"/>
</dbReference>
<evidence type="ECO:0000313" key="8">
    <source>
        <dbReference type="Proteomes" id="UP001212189"/>
    </source>
</evidence>